<sequence length="471" mass="51598">MCLTRSLLRGVCLSAVLTLTICLSPAYAQDWTERWFDSQTAQGPSSFEAQRRGYLSGGQFNGRFRMTTDTLFSVTPTRLRAGCGGIDLFAGGLSFLDPEYLVEKFENILQAAPALAFSMALKAHCETCEDVMSKLEGASSFLNAIQVNDCRMSNQVAKLIAGDNPDFFANVLEEATGSRSLEEGWQKHYHGTQQAIRDNNNAPPEDLHDEVSACPTAIRELFADGSVIANAAERVGMGSMASLVRGYIGDVLISWPSNANAPVIRSIDRCPGNDRFSSYDFLTGEVMARPADGGPCVPATNISVVNMVRDNMTEIGTAIRARRRFTPEEIRFINQSAQPVWQIMKNGIVRGAEAQAINAYQWPIAASLSYRIFDDLLTNVDFLINKALTDAITPGVDPGVAARGACNLAIYEPARAKLQRLRGELVDARRVTGRAYRITVAEQHAFAAQAALFEAENQLAWEDYVKGQTER</sequence>
<dbReference type="AlphaFoldDB" id="A0A3M0C5F7"/>
<feature type="chain" id="PRO_5018021290" evidence="1">
    <location>
        <begin position="29"/>
        <end position="471"/>
    </location>
</feature>
<feature type="signal peptide" evidence="1">
    <location>
        <begin position="1"/>
        <end position="28"/>
    </location>
</feature>
<organism evidence="2 3">
    <name type="scientific">Eilatimonas milleporae</name>
    <dbReference type="NCBI Taxonomy" id="911205"/>
    <lineage>
        <taxon>Bacteria</taxon>
        <taxon>Pseudomonadati</taxon>
        <taxon>Pseudomonadota</taxon>
        <taxon>Alphaproteobacteria</taxon>
        <taxon>Kordiimonadales</taxon>
        <taxon>Kordiimonadaceae</taxon>
        <taxon>Eilatimonas</taxon>
    </lineage>
</organism>
<keyword evidence="1" id="KW-0732">Signal</keyword>
<protein>
    <submittedName>
        <fullName evidence="2">Conjugative transfer pilus assembly protein TraH</fullName>
    </submittedName>
</protein>
<dbReference type="Pfam" id="PF06122">
    <property type="entry name" value="TraH"/>
    <property type="match status" value="1"/>
</dbReference>
<dbReference type="EMBL" id="REFR01000012">
    <property type="protein sequence ID" value="RMB05054.1"/>
    <property type="molecule type" value="Genomic_DNA"/>
</dbReference>
<dbReference type="Proteomes" id="UP000271227">
    <property type="component" value="Unassembled WGS sequence"/>
</dbReference>
<evidence type="ECO:0000313" key="2">
    <source>
        <dbReference type="EMBL" id="RMB05054.1"/>
    </source>
</evidence>
<proteinExistence type="predicted"/>
<comment type="caution">
    <text evidence="2">The sequence shown here is derived from an EMBL/GenBank/DDBJ whole genome shotgun (WGS) entry which is preliminary data.</text>
</comment>
<evidence type="ECO:0000256" key="1">
    <source>
        <dbReference type="SAM" id="SignalP"/>
    </source>
</evidence>
<dbReference type="RefSeq" id="WP_121939297.1">
    <property type="nucleotide sequence ID" value="NZ_REFR01000012.1"/>
</dbReference>
<reference evidence="2 3" key="1">
    <citation type="submission" date="2018-10" db="EMBL/GenBank/DDBJ databases">
        <title>Genomic Encyclopedia of Archaeal and Bacterial Type Strains, Phase II (KMG-II): from individual species to whole genera.</title>
        <authorList>
            <person name="Goeker M."/>
        </authorList>
    </citation>
    <scope>NUCLEOTIDE SEQUENCE [LARGE SCALE GENOMIC DNA]</scope>
    <source>
        <strain evidence="2 3">DSM 25217</strain>
    </source>
</reference>
<keyword evidence="3" id="KW-1185">Reference proteome</keyword>
<name>A0A3M0C5F7_9PROT</name>
<accession>A0A3M0C5F7</accession>
<dbReference type="InParanoid" id="A0A3M0C5F7"/>
<dbReference type="OrthoDB" id="9797479at2"/>
<evidence type="ECO:0000313" key="3">
    <source>
        <dbReference type="Proteomes" id="UP000271227"/>
    </source>
</evidence>
<gene>
    <name evidence="2" type="ORF">BXY39_2633</name>
</gene>
<dbReference type="InterPro" id="IPR010927">
    <property type="entry name" value="T4SS_TraH"/>
</dbReference>